<reference evidence="2" key="5">
    <citation type="journal article" date="2021" name="G3 (Bethesda)">
        <title>Aegilops tauschii genome assembly Aet v5.0 features greater sequence contiguity and improved annotation.</title>
        <authorList>
            <person name="Wang L."/>
            <person name="Zhu T."/>
            <person name="Rodriguez J.C."/>
            <person name="Deal K.R."/>
            <person name="Dubcovsky J."/>
            <person name="McGuire P.E."/>
            <person name="Lux T."/>
            <person name="Spannagl M."/>
            <person name="Mayer K.F.X."/>
            <person name="Baldrich P."/>
            <person name="Meyers B.C."/>
            <person name="Huo N."/>
            <person name="Gu Y.Q."/>
            <person name="Zhou H."/>
            <person name="Devos K.M."/>
            <person name="Bennetzen J.L."/>
            <person name="Unver T."/>
            <person name="Budak H."/>
            <person name="Gulick P.J."/>
            <person name="Galiba G."/>
            <person name="Kalapos B."/>
            <person name="Nelson D.R."/>
            <person name="Li P."/>
            <person name="You F.M."/>
            <person name="Luo M.C."/>
            <person name="Dvorak J."/>
        </authorList>
    </citation>
    <scope>NUCLEOTIDE SEQUENCE [LARGE SCALE GENOMIC DNA]</scope>
    <source>
        <strain evidence="2">cv. AL8/78</strain>
    </source>
</reference>
<feature type="compositionally biased region" description="Basic residues" evidence="1">
    <location>
        <begin position="133"/>
        <end position="142"/>
    </location>
</feature>
<dbReference type="AlphaFoldDB" id="A0A453RLJ8"/>
<feature type="compositionally biased region" description="Low complexity" evidence="1">
    <location>
        <begin position="184"/>
        <end position="198"/>
    </location>
</feature>
<reference evidence="3" key="2">
    <citation type="journal article" date="2017" name="Nat. Plants">
        <title>The Aegilops tauschii genome reveals multiple impacts of transposons.</title>
        <authorList>
            <person name="Zhao G."/>
            <person name="Zou C."/>
            <person name="Li K."/>
            <person name="Wang K."/>
            <person name="Li T."/>
            <person name="Gao L."/>
            <person name="Zhang X."/>
            <person name="Wang H."/>
            <person name="Yang Z."/>
            <person name="Liu X."/>
            <person name="Jiang W."/>
            <person name="Mao L."/>
            <person name="Kong X."/>
            <person name="Jiao Y."/>
            <person name="Jia J."/>
        </authorList>
    </citation>
    <scope>NUCLEOTIDE SEQUENCE [LARGE SCALE GENOMIC DNA]</scope>
    <source>
        <strain evidence="3">cv. AL8/78</strain>
    </source>
</reference>
<dbReference type="Proteomes" id="UP000015105">
    <property type="component" value="Chromosome 7D"/>
</dbReference>
<evidence type="ECO:0000313" key="2">
    <source>
        <dbReference type="EnsemblPlants" id="AET7Gv20626400.1"/>
    </source>
</evidence>
<feature type="compositionally biased region" description="Acidic residues" evidence="1">
    <location>
        <begin position="293"/>
        <end position="303"/>
    </location>
</feature>
<feature type="region of interest" description="Disordered" evidence="1">
    <location>
        <begin position="58"/>
        <end position="92"/>
    </location>
</feature>
<reference evidence="2" key="4">
    <citation type="submission" date="2019-03" db="UniProtKB">
        <authorList>
            <consortium name="EnsemblPlants"/>
        </authorList>
    </citation>
    <scope>IDENTIFICATION</scope>
</reference>
<reference evidence="2" key="3">
    <citation type="journal article" date="2017" name="Nature">
        <title>Genome sequence of the progenitor of the wheat D genome Aegilops tauschii.</title>
        <authorList>
            <person name="Luo M.C."/>
            <person name="Gu Y.Q."/>
            <person name="Puiu D."/>
            <person name="Wang H."/>
            <person name="Twardziok S.O."/>
            <person name="Deal K.R."/>
            <person name="Huo N."/>
            <person name="Zhu T."/>
            <person name="Wang L."/>
            <person name="Wang Y."/>
            <person name="McGuire P.E."/>
            <person name="Liu S."/>
            <person name="Long H."/>
            <person name="Ramasamy R.K."/>
            <person name="Rodriguez J.C."/>
            <person name="Van S.L."/>
            <person name="Yuan L."/>
            <person name="Wang Z."/>
            <person name="Xia Z."/>
            <person name="Xiao L."/>
            <person name="Anderson O.D."/>
            <person name="Ouyang S."/>
            <person name="Liang Y."/>
            <person name="Zimin A.V."/>
            <person name="Pertea G."/>
            <person name="Qi P."/>
            <person name="Bennetzen J.L."/>
            <person name="Dai X."/>
            <person name="Dawson M.W."/>
            <person name="Muller H.G."/>
            <person name="Kugler K."/>
            <person name="Rivarola-Duarte L."/>
            <person name="Spannagl M."/>
            <person name="Mayer K.F.X."/>
            <person name="Lu F.H."/>
            <person name="Bevan M.W."/>
            <person name="Leroy P."/>
            <person name="Li P."/>
            <person name="You F.M."/>
            <person name="Sun Q."/>
            <person name="Liu Z."/>
            <person name="Lyons E."/>
            <person name="Wicker T."/>
            <person name="Salzberg S.L."/>
            <person name="Devos K.M."/>
            <person name="Dvorak J."/>
        </authorList>
    </citation>
    <scope>NUCLEOTIDE SEQUENCE [LARGE SCALE GENOMIC DNA]</scope>
    <source>
        <strain evidence="2">cv. AL8/78</strain>
    </source>
</reference>
<feature type="compositionally biased region" description="Basic and acidic residues" evidence="1">
    <location>
        <begin position="272"/>
        <end position="289"/>
    </location>
</feature>
<dbReference type="Gramene" id="AET7Gv20626400.1">
    <property type="protein sequence ID" value="AET7Gv20626400.1"/>
    <property type="gene ID" value="AET7Gv20626400"/>
</dbReference>
<proteinExistence type="predicted"/>
<protein>
    <submittedName>
        <fullName evidence="2">Uncharacterized protein</fullName>
    </submittedName>
</protein>
<feature type="region of interest" description="Disordered" evidence="1">
    <location>
        <begin position="124"/>
        <end position="303"/>
    </location>
</feature>
<keyword evidence="3" id="KW-1185">Reference proteome</keyword>
<sequence length="303" mass="32192">EITPPIHLRAAACASSSPAALPMAEYDEQGMAIAAAEILLSLRTRKLARWPEWVPRPSNDLAPAAADLQRPEDAEDELPPIPERWPKRPRLPPRAVAKGTAWLVSWESPFARLGEPVLARSGACSSGEERARSHPRVTKVKRAPLAARRPETPPYYVSATGSGPSTSGMDRARSRRRPRVSEKAQATAAAWTDGAMAASSPETPFDYANAAGSGASSSGDEVARSTAKRKAQGPGGSGVPSSGDEGCSSPAKRARADVSIAGAVQPAPGAVKLEDQKTENNYRDEKGHLMFDLNEDPDMAAEW</sequence>
<evidence type="ECO:0000313" key="3">
    <source>
        <dbReference type="Proteomes" id="UP000015105"/>
    </source>
</evidence>
<dbReference type="EnsemblPlants" id="AET7Gv20626400.1">
    <property type="protein sequence ID" value="AET7Gv20626400.1"/>
    <property type="gene ID" value="AET7Gv20626400"/>
</dbReference>
<reference evidence="3" key="1">
    <citation type="journal article" date="2014" name="Science">
        <title>Ancient hybridizations among the ancestral genomes of bread wheat.</title>
        <authorList>
            <consortium name="International Wheat Genome Sequencing Consortium,"/>
            <person name="Marcussen T."/>
            <person name="Sandve S.R."/>
            <person name="Heier L."/>
            <person name="Spannagl M."/>
            <person name="Pfeifer M."/>
            <person name="Jakobsen K.S."/>
            <person name="Wulff B.B."/>
            <person name="Steuernagel B."/>
            <person name="Mayer K.F."/>
            <person name="Olsen O.A."/>
        </authorList>
    </citation>
    <scope>NUCLEOTIDE SEQUENCE [LARGE SCALE GENOMIC DNA]</scope>
    <source>
        <strain evidence="3">cv. AL8/78</strain>
    </source>
</reference>
<evidence type="ECO:0000256" key="1">
    <source>
        <dbReference type="SAM" id="MobiDB-lite"/>
    </source>
</evidence>
<name>A0A453RLJ8_AEGTS</name>
<accession>A0A453RLJ8</accession>
<feature type="compositionally biased region" description="Polar residues" evidence="1">
    <location>
        <begin position="159"/>
        <end position="168"/>
    </location>
</feature>
<organism evidence="2 3">
    <name type="scientific">Aegilops tauschii subsp. strangulata</name>
    <name type="common">Goatgrass</name>
    <dbReference type="NCBI Taxonomy" id="200361"/>
    <lineage>
        <taxon>Eukaryota</taxon>
        <taxon>Viridiplantae</taxon>
        <taxon>Streptophyta</taxon>
        <taxon>Embryophyta</taxon>
        <taxon>Tracheophyta</taxon>
        <taxon>Spermatophyta</taxon>
        <taxon>Magnoliopsida</taxon>
        <taxon>Liliopsida</taxon>
        <taxon>Poales</taxon>
        <taxon>Poaceae</taxon>
        <taxon>BOP clade</taxon>
        <taxon>Pooideae</taxon>
        <taxon>Triticodae</taxon>
        <taxon>Triticeae</taxon>
        <taxon>Triticinae</taxon>
        <taxon>Aegilops</taxon>
    </lineage>
</organism>
<feature type="compositionally biased region" description="Low complexity" evidence="1">
    <location>
        <begin position="210"/>
        <end position="219"/>
    </location>
</feature>